<dbReference type="GO" id="GO:0006605">
    <property type="term" value="P:protein targeting"/>
    <property type="evidence" value="ECO:0007669"/>
    <property type="project" value="UniProtKB-UniRule"/>
</dbReference>
<dbReference type="HAMAP" id="MF_00422">
    <property type="entry name" value="SecE"/>
    <property type="match status" value="1"/>
</dbReference>
<evidence type="ECO:0000256" key="2">
    <source>
        <dbReference type="ARBA" id="ARBA00022448"/>
    </source>
</evidence>
<evidence type="ECO:0000256" key="9">
    <source>
        <dbReference type="HAMAP-Rule" id="MF_00422"/>
    </source>
</evidence>
<dbReference type="InterPro" id="IPR005807">
    <property type="entry name" value="SecE_bac"/>
</dbReference>
<keyword evidence="3 9" id="KW-1003">Cell membrane</keyword>
<comment type="function">
    <text evidence="9">Essential subunit of the Sec protein translocation channel SecYEG. Clamps together the 2 halves of SecY. May contact the channel plug during translocation.</text>
</comment>
<dbReference type="GO" id="GO:0008320">
    <property type="term" value="F:protein transmembrane transporter activity"/>
    <property type="evidence" value="ECO:0007669"/>
    <property type="project" value="UniProtKB-UniRule"/>
</dbReference>
<dbReference type="InterPro" id="IPR001901">
    <property type="entry name" value="Translocase_SecE/Sec61-g"/>
</dbReference>
<dbReference type="GO" id="GO:0043952">
    <property type="term" value="P:protein transport by the Sec complex"/>
    <property type="evidence" value="ECO:0007669"/>
    <property type="project" value="UniProtKB-UniRule"/>
</dbReference>
<feature type="transmembrane region" description="Helical" evidence="9">
    <location>
        <begin position="41"/>
        <end position="64"/>
    </location>
</feature>
<dbReference type="Gene3D" id="1.20.5.1030">
    <property type="entry name" value="Preprotein translocase secy subunit"/>
    <property type="match status" value="1"/>
</dbReference>
<evidence type="ECO:0000256" key="8">
    <source>
        <dbReference type="ARBA" id="ARBA00023136"/>
    </source>
</evidence>
<dbReference type="GO" id="GO:0005886">
    <property type="term" value="C:plasma membrane"/>
    <property type="evidence" value="ECO:0007669"/>
    <property type="project" value="UniProtKB-SubCell"/>
</dbReference>
<comment type="subcellular location">
    <subcellularLocation>
        <location evidence="9">Cell membrane</location>
        <topology evidence="9">Single-pass membrane protein</topology>
    </subcellularLocation>
    <subcellularLocation>
        <location evidence="1">Membrane</location>
    </subcellularLocation>
</comment>
<dbReference type="InterPro" id="IPR038379">
    <property type="entry name" value="SecE_sf"/>
</dbReference>
<dbReference type="PANTHER" id="PTHR33910:SF1">
    <property type="entry name" value="PROTEIN TRANSLOCASE SUBUNIT SECE"/>
    <property type="match status" value="1"/>
</dbReference>
<evidence type="ECO:0000256" key="7">
    <source>
        <dbReference type="ARBA" id="ARBA00023010"/>
    </source>
</evidence>
<dbReference type="OrthoDB" id="9807958at2"/>
<comment type="caution">
    <text evidence="10">The sequence shown here is derived from an EMBL/GenBank/DDBJ whole genome shotgun (WGS) entry which is preliminary data.</text>
</comment>
<dbReference type="AlphaFoldDB" id="C6LHE2"/>
<comment type="similarity">
    <text evidence="9">Belongs to the SecE/SEC61-gamma family.</text>
</comment>
<evidence type="ECO:0000256" key="5">
    <source>
        <dbReference type="ARBA" id="ARBA00022927"/>
    </source>
</evidence>
<dbReference type="EMBL" id="ACCL02000014">
    <property type="protein sequence ID" value="EET59929.1"/>
    <property type="molecule type" value="Genomic_DNA"/>
</dbReference>
<dbReference type="STRING" id="168384.SAMN05660368_00724"/>
<proteinExistence type="inferred from homology"/>
<evidence type="ECO:0000256" key="1">
    <source>
        <dbReference type="ARBA" id="ARBA00004370"/>
    </source>
</evidence>
<comment type="subunit">
    <text evidence="9">Component of the Sec protein translocase complex. Heterotrimer consisting of SecY, SecE and SecG subunits. The heterotrimers can form oligomers, although 1 heterotrimer is thought to be able to translocate proteins. Interacts with the ribosome. Interacts with SecDF, and other proteins may be involved. Interacts with SecA.</text>
</comment>
<accession>C6LHE2</accession>
<protein>
    <recommendedName>
        <fullName evidence="9">Protein translocase subunit SecE</fullName>
    </recommendedName>
</protein>
<dbReference type="Proteomes" id="UP000005561">
    <property type="component" value="Unassembled WGS sequence"/>
</dbReference>
<gene>
    <name evidence="9 10" type="primary">secE</name>
    <name evidence="10" type="ORF">BRYFOR_08053</name>
</gene>
<dbReference type="Pfam" id="PF00584">
    <property type="entry name" value="SecE"/>
    <property type="match status" value="1"/>
</dbReference>
<dbReference type="RefSeq" id="WP_006862838.1">
    <property type="nucleotide sequence ID" value="NZ_ACCL02000014.1"/>
</dbReference>
<dbReference type="eggNOG" id="COG0690">
    <property type="taxonomic scope" value="Bacteria"/>
</dbReference>
<name>C6LHE2_9FIRM</name>
<keyword evidence="7 9" id="KW-0811">Translocation</keyword>
<reference evidence="10" key="1">
    <citation type="submission" date="2009-07" db="EMBL/GenBank/DDBJ databases">
        <authorList>
            <person name="Weinstock G."/>
            <person name="Sodergren E."/>
            <person name="Clifton S."/>
            <person name="Fulton L."/>
            <person name="Fulton B."/>
            <person name="Courtney L."/>
            <person name="Fronick C."/>
            <person name="Harrison M."/>
            <person name="Strong C."/>
            <person name="Farmer C."/>
            <person name="Delahaunty K."/>
            <person name="Markovic C."/>
            <person name="Hall O."/>
            <person name="Minx P."/>
            <person name="Tomlinson C."/>
            <person name="Mitreva M."/>
            <person name="Nelson J."/>
            <person name="Hou S."/>
            <person name="Wollam A."/>
            <person name="Pepin K.H."/>
            <person name="Johnson M."/>
            <person name="Bhonagiri V."/>
            <person name="Nash W.E."/>
            <person name="Warren W."/>
            <person name="Chinwalla A."/>
            <person name="Mardis E.R."/>
            <person name="Wilson R.K."/>
        </authorList>
    </citation>
    <scope>NUCLEOTIDE SEQUENCE [LARGE SCALE GENOMIC DNA]</scope>
    <source>
        <strain evidence="10">DSM 14469</strain>
    </source>
</reference>
<keyword evidence="6 9" id="KW-1133">Transmembrane helix</keyword>
<sequence length="69" mass="7709">MGEVAKKDKKTPVKSWIDGLKSEFHKIIWPDKKDLTKQTGVVIVVSVLLGAIIAVIDVIMQYGIDFLIK</sequence>
<dbReference type="NCBIfam" id="TIGR00964">
    <property type="entry name" value="secE_bact"/>
    <property type="match status" value="1"/>
</dbReference>
<evidence type="ECO:0000313" key="11">
    <source>
        <dbReference type="Proteomes" id="UP000005561"/>
    </source>
</evidence>
<keyword evidence="11" id="KW-1185">Reference proteome</keyword>
<keyword evidence="2 9" id="KW-0813">Transport</keyword>
<keyword evidence="4 9" id="KW-0812">Transmembrane</keyword>
<evidence type="ECO:0000256" key="4">
    <source>
        <dbReference type="ARBA" id="ARBA00022692"/>
    </source>
</evidence>
<dbReference type="GO" id="GO:0009306">
    <property type="term" value="P:protein secretion"/>
    <property type="evidence" value="ECO:0007669"/>
    <property type="project" value="UniProtKB-UniRule"/>
</dbReference>
<keyword evidence="5 9" id="KW-0653">Protein transport</keyword>
<organism evidence="10 11">
    <name type="scientific">Marvinbryantia formatexigens DSM 14469</name>
    <dbReference type="NCBI Taxonomy" id="478749"/>
    <lineage>
        <taxon>Bacteria</taxon>
        <taxon>Bacillati</taxon>
        <taxon>Bacillota</taxon>
        <taxon>Clostridia</taxon>
        <taxon>Lachnospirales</taxon>
        <taxon>Lachnospiraceae</taxon>
        <taxon>Marvinbryantia</taxon>
    </lineage>
</organism>
<evidence type="ECO:0000256" key="3">
    <source>
        <dbReference type="ARBA" id="ARBA00022475"/>
    </source>
</evidence>
<evidence type="ECO:0000313" key="10">
    <source>
        <dbReference type="EMBL" id="EET59929.1"/>
    </source>
</evidence>
<keyword evidence="8 9" id="KW-0472">Membrane</keyword>
<dbReference type="PANTHER" id="PTHR33910">
    <property type="entry name" value="PROTEIN TRANSLOCASE SUBUNIT SECE"/>
    <property type="match status" value="1"/>
</dbReference>
<dbReference type="GO" id="GO:0065002">
    <property type="term" value="P:intracellular protein transmembrane transport"/>
    <property type="evidence" value="ECO:0007669"/>
    <property type="project" value="UniProtKB-UniRule"/>
</dbReference>
<evidence type="ECO:0000256" key="6">
    <source>
        <dbReference type="ARBA" id="ARBA00022989"/>
    </source>
</evidence>